<organism evidence="1 2">
    <name type="scientific">Nocardia terpenica</name>
    <dbReference type="NCBI Taxonomy" id="455432"/>
    <lineage>
        <taxon>Bacteria</taxon>
        <taxon>Bacillati</taxon>
        <taxon>Actinomycetota</taxon>
        <taxon>Actinomycetes</taxon>
        <taxon>Mycobacteriales</taxon>
        <taxon>Nocardiaceae</taxon>
        <taxon>Nocardia</taxon>
    </lineage>
</organism>
<dbReference type="STRING" id="455432.AWN90_06980"/>
<dbReference type="AlphaFoldDB" id="A0A164IUL1"/>
<protein>
    <submittedName>
        <fullName evidence="1">Uncharacterized protein</fullName>
    </submittedName>
</protein>
<gene>
    <name evidence="1" type="ORF">AWN90_06980</name>
</gene>
<proteinExistence type="predicted"/>
<dbReference type="EMBL" id="LWGR01000017">
    <property type="protein sequence ID" value="KZM69762.1"/>
    <property type="molecule type" value="Genomic_DNA"/>
</dbReference>
<reference evidence="1 2" key="1">
    <citation type="submission" date="2016-04" db="EMBL/GenBank/DDBJ databases">
        <authorList>
            <person name="Evans L.H."/>
            <person name="Alamgir A."/>
            <person name="Owens N."/>
            <person name="Weber N.D."/>
            <person name="Virtaneva K."/>
            <person name="Barbian K."/>
            <person name="Babar A."/>
            <person name="Rosenke K."/>
        </authorList>
    </citation>
    <scope>NUCLEOTIDE SEQUENCE [LARGE SCALE GENOMIC DNA]</scope>
    <source>
        <strain evidence="1 2">IFM 0406</strain>
    </source>
</reference>
<name>A0A164IUL1_9NOCA</name>
<evidence type="ECO:0000313" key="1">
    <source>
        <dbReference type="EMBL" id="KZM69762.1"/>
    </source>
</evidence>
<comment type="caution">
    <text evidence="1">The sequence shown here is derived from an EMBL/GenBank/DDBJ whole genome shotgun (WGS) entry which is preliminary data.</text>
</comment>
<accession>A0A164IUL1</accession>
<dbReference type="Proteomes" id="UP000076512">
    <property type="component" value="Unassembled WGS sequence"/>
</dbReference>
<keyword evidence="2" id="KW-1185">Reference proteome</keyword>
<evidence type="ECO:0000313" key="2">
    <source>
        <dbReference type="Proteomes" id="UP000076512"/>
    </source>
</evidence>
<sequence length="171" mass="18185">MIETFEYAIGGLSGAGTVAVEGLRALARAEYSRQGEVMFDHHRNRDPNSTSACCPVTAAGGVAGLPPLCYGYLRTDLIADDAVEACDAVLARIASAEYHHQLASVFHESSPQSCQLPPELVRLVAECARAEAHLVLTFTGHLSGMGVARICVLDYIASRGHAHVVEVSDVH</sequence>